<dbReference type="AlphaFoldDB" id="A0A9Q0L5P0"/>
<feature type="compositionally biased region" description="Polar residues" evidence="1">
    <location>
        <begin position="1"/>
        <end position="14"/>
    </location>
</feature>
<proteinExistence type="predicted"/>
<evidence type="ECO:0000313" key="3">
    <source>
        <dbReference type="Proteomes" id="UP001141806"/>
    </source>
</evidence>
<sequence length="261" mass="27976">MVQTLTVTHSTSSPPVEIGFDSTSSPPVDIGFDSTSSPPVEIGLSSSPVIAESFILIGYDIIRRDCRGAEECSAVRLLGHAEVSRSTKVPKSTEVPRITLLLDFFGHAEVPQCLEEAEKGSAVRFIQSSGGAEVYTVVPRCRGVLRGQIYSVMLRCRGAEECLPLGLFGHAKLSLLRHAEVSRSALRLGLFGYAEVPRSAPPFGLLGHAEVPRSSLWSGLLGHARCEGAEECSQLGLLSHAEGPRSVPLSRLLGHAKVPRR</sequence>
<gene>
    <name evidence="2" type="ORF">NE237_032938</name>
</gene>
<dbReference type="EMBL" id="JAMYWD010000001">
    <property type="protein sequence ID" value="KAJ4982101.1"/>
    <property type="molecule type" value="Genomic_DNA"/>
</dbReference>
<protein>
    <submittedName>
        <fullName evidence="2">Uncharacterized protein</fullName>
    </submittedName>
</protein>
<keyword evidence="3" id="KW-1185">Reference proteome</keyword>
<reference evidence="2" key="1">
    <citation type="journal article" date="2023" name="Plant J.">
        <title>The genome of the king protea, Protea cynaroides.</title>
        <authorList>
            <person name="Chang J."/>
            <person name="Duong T.A."/>
            <person name="Schoeman C."/>
            <person name="Ma X."/>
            <person name="Roodt D."/>
            <person name="Barker N."/>
            <person name="Li Z."/>
            <person name="Van de Peer Y."/>
            <person name="Mizrachi E."/>
        </authorList>
    </citation>
    <scope>NUCLEOTIDE SEQUENCE</scope>
    <source>
        <tissue evidence="2">Young leaves</tissue>
    </source>
</reference>
<feature type="region of interest" description="Disordered" evidence="1">
    <location>
        <begin position="1"/>
        <end position="22"/>
    </location>
</feature>
<evidence type="ECO:0000256" key="1">
    <source>
        <dbReference type="SAM" id="MobiDB-lite"/>
    </source>
</evidence>
<name>A0A9Q0L5P0_9MAGN</name>
<evidence type="ECO:0000313" key="2">
    <source>
        <dbReference type="EMBL" id="KAJ4982101.1"/>
    </source>
</evidence>
<comment type="caution">
    <text evidence="2">The sequence shown here is derived from an EMBL/GenBank/DDBJ whole genome shotgun (WGS) entry which is preliminary data.</text>
</comment>
<accession>A0A9Q0L5P0</accession>
<dbReference type="Proteomes" id="UP001141806">
    <property type="component" value="Unassembled WGS sequence"/>
</dbReference>
<organism evidence="2 3">
    <name type="scientific">Protea cynaroides</name>
    <dbReference type="NCBI Taxonomy" id="273540"/>
    <lineage>
        <taxon>Eukaryota</taxon>
        <taxon>Viridiplantae</taxon>
        <taxon>Streptophyta</taxon>
        <taxon>Embryophyta</taxon>
        <taxon>Tracheophyta</taxon>
        <taxon>Spermatophyta</taxon>
        <taxon>Magnoliopsida</taxon>
        <taxon>Proteales</taxon>
        <taxon>Proteaceae</taxon>
        <taxon>Protea</taxon>
    </lineage>
</organism>